<protein>
    <submittedName>
        <fullName evidence="1">Uncharacterized protein</fullName>
    </submittedName>
</protein>
<organism evidence="1 2">
    <name type="scientific">Pseudomonas triclosanedens</name>
    <dbReference type="NCBI Taxonomy" id="2961893"/>
    <lineage>
        <taxon>Bacteria</taxon>
        <taxon>Pseudomonadati</taxon>
        <taxon>Pseudomonadota</taxon>
        <taxon>Gammaproteobacteria</taxon>
        <taxon>Pseudomonadales</taxon>
        <taxon>Pseudomonadaceae</taxon>
        <taxon>Pseudomonas</taxon>
    </lineage>
</organism>
<evidence type="ECO:0000313" key="1">
    <source>
        <dbReference type="EMBL" id="WAI49753.1"/>
    </source>
</evidence>
<proteinExistence type="predicted"/>
<dbReference type="EMBL" id="CP113432">
    <property type="protein sequence ID" value="WAI49753.1"/>
    <property type="molecule type" value="Genomic_DNA"/>
</dbReference>
<reference evidence="1" key="1">
    <citation type="submission" date="2022-11" db="EMBL/GenBank/DDBJ databases">
        <title>Pseudomonas triclosanedens sp. nov., a triclosan degrader isolated from activated sludge.</title>
        <authorList>
            <person name="Yin Y."/>
            <person name="Lu Z."/>
        </authorList>
    </citation>
    <scope>NUCLEOTIDE SEQUENCE</scope>
    <source>
        <strain evidence="1">ZM23</strain>
    </source>
</reference>
<evidence type="ECO:0000313" key="2">
    <source>
        <dbReference type="Proteomes" id="UP001163624"/>
    </source>
</evidence>
<keyword evidence="2" id="KW-1185">Reference proteome</keyword>
<dbReference type="RefSeq" id="WP_254469761.1">
    <property type="nucleotide sequence ID" value="NZ_CP113432.1"/>
</dbReference>
<gene>
    <name evidence="1" type="ORF">OU419_00345</name>
</gene>
<dbReference type="Proteomes" id="UP001163624">
    <property type="component" value="Chromosome"/>
</dbReference>
<sequence length="95" mass="10556">MLFRTAKGHLSLNMEDDPANQWPSLLEHLHALGAATVQHDHIGGTFDVTIGPHFRLGDVLLKSGWDNWSGYYLIADCAQGDAILQQLHAWLLAPR</sequence>
<accession>A0ABY6ZY59</accession>
<name>A0ABY6ZY59_9PSED</name>